<dbReference type="GO" id="GO:0003755">
    <property type="term" value="F:peptidyl-prolyl cis-trans isomerase activity"/>
    <property type="evidence" value="ECO:0007669"/>
    <property type="project" value="UniProtKB-UniRule"/>
</dbReference>
<gene>
    <name evidence="12" type="ORF">E2F43_11695</name>
</gene>
<proteinExistence type="inferred from homology"/>
<comment type="function">
    <text evidence="8">Also involved in hydrogenase metallocenter assembly, probably by participating in the nickel insertion step. This function in hydrogenase biosynthesis requires chaperone activity and the presence of the metal-binding domain, but not PPIase activity.</text>
</comment>
<comment type="subcellular location">
    <subcellularLocation>
        <location evidence="2">Cytoplasm</location>
    </subcellularLocation>
</comment>
<dbReference type="EC" id="5.2.1.8" evidence="10"/>
<evidence type="ECO:0000256" key="2">
    <source>
        <dbReference type="ARBA" id="ARBA00004496"/>
    </source>
</evidence>
<evidence type="ECO:0000313" key="13">
    <source>
        <dbReference type="Proteomes" id="UP000295554"/>
    </source>
</evidence>
<dbReference type="InterPro" id="IPR001179">
    <property type="entry name" value="PPIase_FKBP_dom"/>
</dbReference>
<evidence type="ECO:0000256" key="7">
    <source>
        <dbReference type="ARBA" id="ARBA00023235"/>
    </source>
</evidence>
<comment type="catalytic activity">
    <reaction evidence="1 9 10">
        <text>[protein]-peptidylproline (omega=180) = [protein]-peptidylproline (omega=0)</text>
        <dbReference type="Rhea" id="RHEA:16237"/>
        <dbReference type="Rhea" id="RHEA-COMP:10747"/>
        <dbReference type="Rhea" id="RHEA-COMP:10748"/>
        <dbReference type="ChEBI" id="CHEBI:83833"/>
        <dbReference type="ChEBI" id="CHEBI:83834"/>
        <dbReference type="EC" id="5.2.1.8"/>
    </reaction>
</comment>
<evidence type="ECO:0000256" key="10">
    <source>
        <dbReference type="RuleBase" id="RU003915"/>
    </source>
</evidence>
<evidence type="ECO:0000256" key="5">
    <source>
        <dbReference type="ARBA" id="ARBA00023110"/>
    </source>
</evidence>
<evidence type="ECO:0000313" key="12">
    <source>
        <dbReference type="EMBL" id="TDG14132.1"/>
    </source>
</evidence>
<keyword evidence="5 9" id="KW-0697">Rotamase</keyword>
<dbReference type="PANTHER" id="PTHR47861">
    <property type="entry name" value="FKBP-TYPE PEPTIDYL-PROLYL CIS-TRANS ISOMERASE SLYD"/>
    <property type="match status" value="1"/>
</dbReference>
<dbReference type="RefSeq" id="WP_133212791.1">
    <property type="nucleotide sequence ID" value="NZ_SMSE01000002.1"/>
</dbReference>
<name>A0A4R5LT61_9GAMM</name>
<feature type="domain" description="PPIase FKBP-type" evidence="11">
    <location>
        <begin position="6"/>
        <end position="94"/>
    </location>
</feature>
<keyword evidence="6" id="KW-0143">Chaperone</keyword>
<reference evidence="12 13" key="1">
    <citation type="submission" date="2019-03" db="EMBL/GenBank/DDBJ databases">
        <title>Seongchinamella monodicae gen. nov., sp. nov., a novel member of the Gammaproteobacteria isolated from a tidal mudflat of beach.</title>
        <authorList>
            <person name="Yang H.G."/>
            <person name="Kang J.W."/>
            <person name="Lee S.D."/>
        </authorList>
    </citation>
    <scope>NUCLEOTIDE SEQUENCE [LARGE SCALE GENOMIC DNA]</scope>
    <source>
        <strain evidence="12 13">GH4-78</strain>
    </source>
</reference>
<evidence type="ECO:0000256" key="6">
    <source>
        <dbReference type="ARBA" id="ARBA00023186"/>
    </source>
</evidence>
<dbReference type="AlphaFoldDB" id="A0A4R5LT61"/>
<dbReference type="GO" id="GO:0005737">
    <property type="term" value="C:cytoplasm"/>
    <property type="evidence" value="ECO:0007669"/>
    <property type="project" value="UniProtKB-SubCell"/>
</dbReference>
<keyword evidence="4" id="KW-0963">Cytoplasm</keyword>
<dbReference type="PANTHER" id="PTHR47861:SF3">
    <property type="entry name" value="FKBP-TYPE PEPTIDYL-PROLYL CIS-TRANS ISOMERASE SLYD"/>
    <property type="match status" value="1"/>
</dbReference>
<dbReference type="SUPFAM" id="SSF54534">
    <property type="entry name" value="FKBP-like"/>
    <property type="match status" value="1"/>
</dbReference>
<comment type="caution">
    <text evidence="12">The sequence shown here is derived from an EMBL/GenBank/DDBJ whole genome shotgun (WGS) entry which is preliminary data.</text>
</comment>
<protein>
    <recommendedName>
        <fullName evidence="10">Peptidyl-prolyl cis-trans isomerase</fullName>
        <ecNumber evidence="10">5.2.1.8</ecNumber>
    </recommendedName>
</protein>
<evidence type="ECO:0000256" key="1">
    <source>
        <dbReference type="ARBA" id="ARBA00000971"/>
    </source>
</evidence>
<sequence length="160" mass="17172">MNIGPNNVAIFHYTLRNESGEQLETSRGGEPSAYLHGANNIIPGLEKAMAGHAAGDVFSATLVPEDAYGERDPERQQRVPAKHLVFKGKLKSGMVVQLNTSDGRMPVTVIKAGRHSAHIDTNHPLAGQSLTFDVEVIDVRAATEEEIAHGHAHGPGGHHH</sequence>
<organism evidence="12 13">
    <name type="scientific">Seongchinamella unica</name>
    <dbReference type="NCBI Taxonomy" id="2547392"/>
    <lineage>
        <taxon>Bacteria</taxon>
        <taxon>Pseudomonadati</taxon>
        <taxon>Pseudomonadota</taxon>
        <taxon>Gammaproteobacteria</taxon>
        <taxon>Cellvibrionales</taxon>
        <taxon>Halieaceae</taxon>
        <taxon>Seongchinamella</taxon>
    </lineage>
</organism>
<keyword evidence="13" id="KW-1185">Reference proteome</keyword>
<dbReference type="Proteomes" id="UP000295554">
    <property type="component" value="Unassembled WGS sequence"/>
</dbReference>
<dbReference type="Pfam" id="PF00254">
    <property type="entry name" value="FKBP_C"/>
    <property type="match status" value="1"/>
</dbReference>
<accession>A0A4R5LT61</accession>
<dbReference type="InterPro" id="IPR046357">
    <property type="entry name" value="PPIase_dom_sf"/>
</dbReference>
<evidence type="ECO:0000256" key="3">
    <source>
        <dbReference type="ARBA" id="ARBA00006577"/>
    </source>
</evidence>
<evidence type="ECO:0000256" key="9">
    <source>
        <dbReference type="PROSITE-ProRule" id="PRU00277"/>
    </source>
</evidence>
<dbReference type="EMBL" id="SMSE01000002">
    <property type="protein sequence ID" value="TDG14132.1"/>
    <property type="molecule type" value="Genomic_DNA"/>
</dbReference>
<evidence type="ECO:0000256" key="4">
    <source>
        <dbReference type="ARBA" id="ARBA00022490"/>
    </source>
</evidence>
<dbReference type="Gene3D" id="3.10.50.40">
    <property type="match status" value="1"/>
</dbReference>
<keyword evidence="7 9" id="KW-0413">Isomerase</keyword>
<evidence type="ECO:0000256" key="8">
    <source>
        <dbReference type="ARBA" id="ARBA00037071"/>
    </source>
</evidence>
<comment type="similarity">
    <text evidence="3 10">Belongs to the FKBP-type PPIase family.</text>
</comment>
<evidence type="ECO:0000259" key="11">
    <source>
        <dbReference type="PROSITE" id="PS50059"/>
    </source>
</evidence>
<dbReference type="OrthoDB" id="9808891at2"/>
<dbReference type="PROSITE" id="PS50059">
    <property type="entry name" value="FKBP_PPIASE"/>
    <property type="match status" value="1"/>
</dbReference>
<dbReference type="GO" id="GO:0042026">
    <property type="term" value="P:protein refolding"/>
    <property type="evidence" value="ECO:0007669"/>
    <property type="project" value="UniProtKB-ARBA"/>
</dbReference>